<dbReference type="PANTHER" id="PTHR11439:SF495">
    <property type="entry name" value="REVERSE TRANSCRIPTASE, RNA-DEPENDENT DNA POLYMERASE-RELATED"/>
    <property type="match status" value="1"/>
</dbReference>
<proteinExistence type="predicted"/>
<dbReference type="EMBL" id="JARYMX010000004">
    <property type="protein sequence ID" value="KAJ9552605.1"/>
    <property type="molecule type" value="Genomic_DNA"/>
</dbReference>
<organism evidence="1 2">
    <name type="scientific">Centaurea solstitialis</name>
    <name type="common">yellow star-thistle</name>
    <dbReference type="NCBI Taxonomy" id="347529"/>
    <lineage>
        <taxon>Eukaryota</taxon>
        <taxon>Viridiplantae</taxon>
        <taxon>Streptophyta</taxon>
        <taxon>Embryophyta</taxon>
        <taxon>Tracheophyta</taxon>
        <taxon>Spermatophyta</taxon>
        <taxon>Magnoliopsida</taxon>
        <taxon>eudicotyledons</taxon>
        <taxon>Gunneridae</taxon>
        <taxon>Pentapetalae</taxon>
        <taxon>asterids</taxon>
        <taxon>campanulids</taxon>
        <taxon>Asterales</taxon>
        <taxon>Asteraceae</taxon>
        <taxon>Carduoideae</taxon>
        <taxon>Cardueae</taxon>
        <taxon>Centaureinae</taxon>
        <taxon>Centaurea</taxon>
    </lineage>
</organism>
<comment type="caution">
    <text evidence="1">The sequence shown here is derived from an EMBL/GenBank/DDBJ whole genome shotgun (WGS) entry which is preliminary data.</text>
</comment>
<dbReference type="Proteomes" id="UP001172457">
    <property type="component" value="Chromosome 4"/>
</dbReference>
<evidence type="ECO:0000313" key="2">
    <source>
        <dbReference type="Proteomes" id="UP001172457"/>
    </source>
</evidence>
<reference evidence="1" key="1">
    <citation type="submission" date="2023-03" db="EMBL/GenBank/DDBJ databases">
        <title>Chromosome-scale reference genome and RAD-based genetic map of yellow starthistle (Centaurea solstitialis) reveal putative structural variation and QTLs associated with invader traits.</title>
        <authorList>
            <person name="Reatini B."/>
            <person name="Cang F.A."/>
            <person name="Jiang Q."/>
            <person name="Mckibben M.T.W."/>
            <person name="Barker M.S."/>
            <person name="Rieseberg L.H."/>
            <person name="Dlugosch K.M."/>
        </authorList>
    </citation>
    <scope>NUCLEOTIDE SEQUENCE</scope>
    <source>
        <strain evidence="1">CAN-66</strain>
        <tissue evidence="1">Leaf</tissue>
    </source>
</reference>
<keyword evidence="2" id="KW-1185">Reference proteome</keyword>
<dbReference type="PANTHER" id="PTHR11439">
    <property type="entry name" value="GAG-POL-RELATED RETROTRANSPOSON"/>
    <property type="match status" value="1"/>
</dbReference>
<evidence type="ECO:0000313" key="1">
    <source>
        <dbReference type="EMBL" id="KAJ9552605.1"/>
    </source>
</evidence>
<dbReference type="CDD" id="cd09272">
    <property type="entry name" value="RNase_HI_RT_Ty1"/>
    <property type="match status" value="1"/>
</dbReference>
<gene>
    <name evidence="1" type="ORF">OSB04_016650</name>
</gene>
<dbReference type="AlphaFoldDB" id="A0AA38WHM9"/>
<protein>
    <submittedName>
        <fullName evidence="1">Uncharacterized protein</fullName>
    </submittedName>
</protein>
<sequence length="155" mass="17604">MSTSTVEVEYVVAGSCCAQLLDYDLKIYKIPIYCDNTSAIAISNNPILHSKTKHIEIKYHFIRDHVMNGDIELHFILTEYQLADVFNKLLDETRFNILINKLEMATSSATASLGGPKFIIDVSTVRWKSDNFLPLFNLLEEHETAYGGARNFLRA</sequence>
<name>A0AA38WHM9_9ASTR</name>
<accession>A0AA38WHM9</accession>